<evidence type="ECO:0000256" key="4">
    <source>
        <dbReference type="ARBA" id="ARBA00022825"/>
    </source>
</evidence>
<name>A0A9X3YR41_9GAMM</name>
<dbReference type="Gene3D" id="3.40.50.200">
    <property type="entry name" value="Peptidase S8/S53 domain"/>
    <property type="match status" value="1"/>
</dbReference>
<evidence type="ECO:0000256" key="5">
    <source>
        <dbReference type="PIRSR" id="PIRSR615500-1"/>
    </source>
</evidence>
<evidence type="ECO:0000256" key="9">
    <source>
        <dbReference type="SAM" id="SignalP"/>
    </source>
</evidence>
<feature type="active site" description="Charge relay system" evidence="5 6">
    <location>
        <position position="259"/>
    </location>
</feature>
<dbReference type="Gene3D" id="2.60.40.1120">
    <property type="entry name" value="Carboxypeptidase-like, regulatory domain"/>
    <property type="match status" value="4"/>
</dbReference>
<dbReference type="PROSITE" id="PS00136">
    <property type="entry name" value="SUBTILASE_ASP"/>
    <property type="match status" value="1"/>
</dbReference>
<dbReference type="PRINTS" id="PR00723">
    <property type="entry name" value="SUBTILISIN"/>
</dbReference>
<keyword evidence="4 6" id="KW-0720">Serine protease</keyword>
<evidence type="ECO:0000256" key="7">
    <source>
        <dbReference type="RuleBase" id="RU003355"/>
    </source>
</evidence>
<dbReference type="Gene3D" id="2.60.120.260">
    <property type="entry name" value="Galactose-binding domain-like"/>
    <property type="match status" value="1"/>
</dbReference>
<dbReference type="PROSITE" id="PS00137">
    <property type="entry name" value="SUBTILASE_HIS"/>
    <property type="match status" value="1"/>
</dbReference>
<dbReference type="Pfam" id="PF00082">
    <property type="entry name" value="Peptidase_S8"/>
    <property type="match status" value="1"/>
</dbReference>
<keyword evidence="2 6" id="KW-0645">Protease</keyword>
<dbReference type="SUPFAM" id="SSF49899">
    <property type="entry name" value="Concanavalin A-like lectins/glucanases"/>
    <property type="match status" value="1"/>
</dbReference>
<comment type="caution">
    <text evidence="11">The sequence shown here is derived from an EMBL/GenBank/DDBJ whole genome shotgun (WGS) entry which is preliminary data.</text>
</comment>
<feature type="active site" description="Charge relay system" evidence="5 6">
    <location>
        <position position="215"/>
    </location>
</feature>
<dbReference type="Gene3D" id="2.60.120.200">
    <property type="match status" value="1"/>
</dbReference>
<dbReference type="PANTHER" id="PTHR43399:SF4">
    <property type="entry name" value="CELL WALL-ASSOCIATED PROTEASE"/>
    <property type="match status" value="1"/>
</dbReference>
<dbReference type="SUPFAM" id="SSF49464">
    <property type="entry name" value="Carboxypeptidase regulatory domain-like"/>
    <property type="match status" value="2"/>
</dbReference>
<dbReference type="InterPro" id="IPR023827">
    <property type="entry name" value="Peptidase_S8_Asp-AS"/>
</dbReference>
<evidence type="ECO:0000256" key="6">
    <source>
        <dbReference type="PROSITE-ProRule" id="PRU01240"/>
    </source>
</evidence>
<evidence type="ECO:0000256" key="8">
    <source>
        <dbReference type="SAM" id="MobiDB-lite"/>
    </source>
</evidence>
<reference evidence="11" key="1">
    <citation type="submission" date="2023-02" db="EMBL/GenBank/DDBJ databases">
        <title>Tahibacter soli sp. nov. isolated from soil.</title>
        <authorList>
            <person name="Baek J.H."/>
            <person name="Lee J.K."/>
            <person name="Choi D.G."/>
            <person name="Jeon C.O."/>
        </authorList>
    </citation>
    <scope>NUCLEOTIDE SEQUENCE</scope>
    <source>
        <strain evidence="11">BL</strain>
    </source>
</reference>
<dbReference type="PANTHER" id="PTHR43399">
    <property type="entry name" value="SUBTILISIN-RELATED"/>
    <property type="match status" value="1"/>
</dbReference>
<sequence>MGVTRQRPAARPSRRFPTVAALVAAAVFAAGASAAPAPQARVLAPGSSAHPVPAQNAARAAAITDASLLATLGRGERRDYYIALDSQADLSAAYAMNWIERGRYVHRALTDHADRTQAALRRALTAQGVAFKPYWIANGIVVKNGDLASLMRAAGFGEVRHIGVLPRALPVEPAQRAPAGPTPAAGVTDNLRQIGVDQVWAQGTTGSGVTVGIIDTGVLPDHEALRQQYRGWRGGARDNDYNWLAPEGHAPDPYITGEHGSHVAGIVLGDNRNADPAKRERVGVAPGAKWIACAALGTELGAPEYMIECMQFMLAPTRTDGSEPDPDRRPEIVNNSWMTGDTCNGEADPTHQGAVEAWAAAGVVPVFATGNTSNCGLPPTPGLSTVAAPGSLAASFTVGSTGNHDGRYAPHSLWGPTSAISAGLPALPDPRGWPQLKPQVVAPGVAIRSVGVGIDPYITMTGTSMSAPHVAGAFALMIEAGQCLRGDYARLGTLLMQTARGVPYDSGGTPTPGPGNVPNYATGWGEIDTVAAVNAAADACGPQGFVRGRVLAQDGRPVAGAIVDISTSVGEVAQVTSDVDGSYVRRLPQLTSGGYTVRVSAYGYLPSSESGLLVVDDQTTRHDVTLAAAAMHKINGRVTDAATGWPLHARIAIAGYPGDAIWTDPQNGFYAIRLPEGTAFRFDLTTDIPGYRALSRDVPDASAIEQNFALAADPIACSAPGYRYANQPLSQAFETNGSAAPAGWTATSNGFGWIFGTSADTSSLNYAIPEHGRFAASNEERAPNGGEENDGSRDYLTLPPLNLAGLVQPVLRYDYVYPGGGMGGARVEGSTDGGATWTPLAPVAGTDYAVVWTSAIVDLTPIAQNGARVRFHIDDGSALFPTTGPAFAVDNVAVRAGCVAPTQGGLVVGRVRDANSGIALDGAQVSVNGGAAVATATSRDANVGAGFYVAYAAPGAATIAATRGTQPAGYADGTATASVANAEVTVTDVALPAGRLRLYPSGGPTANLVMGQNATVPFVVSNSGTAPLTFAFEGTTLEEHFESAFPPDGWTQVNASGSPCEWGALPPQIGNYAGGDGDAAAIYPFQCFESDLPIDSSIVSPAIDLSTSHSASMGFFVSLLDGAGAFPRLDADVSTDGGATWTTAWSLTHDESGVGPGTLVEIDLSPYVGSANTRVRLRYRQTPPWGWIVVDQIHVFNGLSMSPVVDLAPEHGTLAAGASTELSATFDGTRYAQPGTYVESIRVAENTPYEWPFDGTVNATVHVTAPANYGWFAGTVRGLGACDADPTALPGAIVRIRDGSGAAFETTTDADGAYRYWLPAASGPFTVEASAPDHVASTPAAANLAAGVETRADVDLRAQLPCLLADPATLAATVAPGQTLNLPFSLMNGGAAATLWSARAGGDPAAQFPMPLSQSNAPDPEQDMYTACVYNDGITTDNTFLRVFDLAERDDPAQIATITGLEFAIGSATSGSGTQTVYARVYKLRGNDFVAANLELLREKAVTVADGQLARVQATFDEPLIVARETTLVAAVYSPDGIRDGNSFFPGFNTLGQSADGYLMAATCGSDEPTPFSAIFPGLRGFALLLELDVVGSDPCHPRATAASWLSMSPASGSLAGDAAAPVAASLTASGGTAQRGSLCVAADGGKPTVVPVSVNDGAADAIFRDGFE</sequence>
<dbReference type="GO" id="GO:0006508">
    <property type="term" value="P:proteolysis"/>
    <property type="evidence" value="ECO:0007669"/>
    <property type="project" value="UniProtKB-KW"/>
</dbReference>
<dbReference type="InterPro" id="IPR015500">
    <property type="entry name" value="Peptidase_S8_subtilisin-rel"/>
</dbReference>
<evidence type="ECO:0000259" key="10">
    <source>
        <dbReference type="Pfam" id="PF00082"/>
    </source>
</evidence>
<evidence type="ECO:0000256" key="2">
    <source>
        <dbReference type="ARBA" id="ARBA00022670"/>
    </source>
</evidence>
<evidence type="ECO:0000313" key="12">
    <source>
        <dbReference type="Proteomes" id="UP001139971"/>
    </source>
</evidence>
<dbReference type="InterPro" id="IPR008969">
    <property type="entry name" value="CarboxyPept-like_regulatory"/>
</dbReference>
<dbReference type="EMBL" id="JAOVZO020000023">
    <property type="protein sequence ID" value="MDC8015980.1"/>
    <property type="molecule type" value="Genomic_DNA"/>
</dbReference>
<dbReference type="InterPro" id="IPR036852">
    <property type="entry name" value="Peptidase_S8/S53_dom_sf"/>
</dbReference>
<dbReference type="Pfam" id="PF13620">
    <property type="entry name" value="CarboxypepD_reg"/>
    <property type="match status" value="2"/>
</dbReference>
<dbReference type="PROSITE" id="PS00138">
    <property type="entry name" value="SUBTILASE_SER"/>
    <property type="match status" value="1"/>
</dbReference>
<comment type="similarity">
    <text evidence="1 6 7">Belongs to the peptidase S8 family.</text>
</comment>
<keyword evidence="3 6" id="KW-0378">Hydrolase</keyword>
<dbReference type="Proteomes" id="UP001139971">
    <property type="component" value="Unassembled WGS sequence"/>
</dbReference>
<dbReference type="GO" id="GO:0004252">
    <property type="term" value="F:serine-type endopeptidase activity"/>
    <property type="evidence" value="ECO:0007669"/>
    <property type="project" value="UniProtKB-UniRule"/>
</dbReference>
<feature type="region of interest" description="Disordered" evidence="8">
    <location>
        <begin position="775"/>
        <end position="794"/>
    </location>
</feature>
<organism evidence="11 12">
    <name type="scientific">Tahibacter soli</name>
    <dbReference type="NCBI Taxonomy" id="2983605"/>
    <lineage>
        <taxon>Bacteria</taxon>
        <taxon>Pseudomonadati</taxon>
        <taxon>Pseudomonadota</taxon>
        <taxon>Gammaproteobacteria</taxon>
        <taxon>Lysobacterales</taxon>
        <taxon>Rhodanobacteraceae</taxon>
        <taxon>Tahibacter</taxon>
    </lineage>
</organism>
<dbReference type="InterPro" id="IPR000209">
    <property type="entry name" value="Peptidase_S8/S53_dom"/>
</dbReference>
<evidence type="ECO:0000256" key="1">
    <source>
        <dbReference type="ARBA" id="ARBA00011073"/>
    </source>
</evidence>
<dbReference type="InterPro" id="IPR022398">
    <property type="entry name" value="Peptidase_S8_His-AS"/>
</dbReference>
<protein>
    <submittedName>
        <fullName evidence="11">S8 family serine peptidase</fullName>
    </submittedName>
</protein>
<keyword evidence="9" id="KW-0732">Signal</keyword>
<dbReference type="InterPro" id="IPR051048">
    <property type="entry name" value="Peptidase_S8/S53_subtilisin"/>
</dbReference>
<feature type="signal peptide" evidence="9">
    <location>
        <begin position="1"/>
        <end position="34"/>
    </location>
</feature>
<evidence type="ECO:0000256" key="3">
    <source>
        <dbReference type="ARBA" id="ARBA00022801"/>
    </source>
</evidence>
<gene>
    <name evidence="11" type="ORF">OD750_025935</name>
</gene>
<dbReference type="RefSeq" id="WP_263542996.1">
    <property type="nucleotide sequence ID" value="NZ_JAOVZO020000023.1"/>
</dbReference>
<feature type="active site" description="Charge relay system" evidence="5 6">
    <location>
        <position position="464"/>
    </location>
</feature>
<dbReference type="SUPFAM" id="SSF52743">
    <property type="entry name" value="Subtilisin-like"/>
    <property type="match status" value="1"/>
</dbReference>
<keyword evidence="12" id="KW-1185">Reference proteome</keyword>
<feature type="domain" description="Peptidase S8/S53" evidence="10">
    <location>
        <begin position="206"/>
        <end position="525"/>
    </location>
</feature>
<dbReference type="PROSITE" id="PS51892">
    <property type="entry name" value="SUBTILASE"/>
    <property type="match status" value="1"/>
</dbReference>
<dbReference type="SUPFAM" id="SSF110296">
    <property type="entry name" value="Oligoxyloglucan reducing end-specific cellobiohydrolase"/>
    <property type="match status" value="1"/>
</dbReference>
<proteinExistence type="inferred from homology"/>
<dbReference type="InterPro" id="IPR023828">
    <property type="entry name" value="Peptidase_S8_Ser-AS"/>
</dbReference>
<dbReference type="NCBIfam" id="NF038128">
    <property type="entry name" value="choice_anch_J"/>
    <property type="match status" value="1"/>
</dbReference>
<dbReference type="InterPro" id="IPR013320">
    <property type="entry name" value="ConA-like_dom_sf"/>
</dbReference>
<evidence type="ECO:0000313" key="11">
    <source>
        <dbReference type="EMBL" id="MDC8015980.1"/>
    </source>
</evidence>
<feature type="chain" id="PRO_5040932936" evidence="9">
    <location>
        <begin position="35"/>
        <end position="1669"/>
    </location>
</feature>
<accession>A0A9X3YR41</accession>